<feature type="chain" id="PRO_5012982348" description="Antifungal protein" evidence="1">
    <location>
        <begin position="22"/>
        <end position="99"/>
    </location>
</feature>
<accession>A0A1X7S398</accession>
<feature type="signal peptide" evidence="1">
    <location>
        <begin position="1"/>
        <end position="21"/>
    </location>
</feature>
<dbReference type="Proteomes" id="UP000215127">
    <property type="component" value="Chromosome 8"/>
</dbReference>
<keyword evidence="3" id="KW-1185">Reference proteome</keyword>
<evidence type="ECO:0000313" key="3">
    <source>
        <dbReference type="Proteomes" id="UP000215127"/>
    </source>
</evidence>
<protein>
    <recommendedName>
        <fullName evidence="4">Antifungal protein</fullName>
    </recommendedName>
</protein>
<organism evidence="2 3">
    <name type="scientific">Zymoseptoria tritici (strain ST99CH_3D7)</name>
    <dbReference type="NCBI Taxonomy" id="1276538"/>
    <lineage>
        <taxon>Eukaryota</taxon>
        <taxon>Fungi</taxon>
        <taxon>Dikarya</taxon>
        <taxon>Ascomycota</taxon>
        <taxon>Pezizomycotina</taxon>
        <taxon>Dothideomycetes</taxon>
        <taxon>Dothideomycetidae</taxon>
        <taxon>Mycosphaerellales</taxon>
        <taxon>Mycosphaerellaceae</taxon>
        <taxon>Zymoseptoria</taxon>
    </lineage>
</organism>
<dbReference type="EMBL" id="LT853699">
    <property type="protein sequence ID" value="SMQ53677.1"/>
    <property type="molecule type" value="Genomic_DNA"/>
</dbReference>
<name>A0A1X7S398_ZYMT9</name>
<evidence type="ECO:0000256" key="1">
    <source>
        <dbReference type="SAM" id="SignalP"/>
    </source>
</evidence>
<evidence type="ECO:0008006" key="4">
    <source>
        <dbReference type="Google" id="ProtNLM"/>
    </source>
</evidence>
<reference evidence="2 3" key="1">
    <citation type="submission" date="2016-06" db="EMBL/GenBank/DDBJ databases">
        <authorList>
            <person name="Kjaerup R.B."/>
            <person name="Dalgaard T.S."/>
            <person name="Juul-Madsen H.R."/>
        </authorList>
    </citation>
    <scope>NUCLEOTIDE SEQUENCE [LARGE SCALE GENOMIC DNA]</scope>
</reference>
<dbReference type="AlphaFoldDB" id="A0A1X7S398"/>
<keyword evidence="1" id="KW-0732">Signal</keyword>
<gene>
    <name evidence="2" type="ORF">ZT3D7_G8831</name>
</gene>
<sequence length="99" mass="10840">MQLISLALVFGLASSVLISDGQKPPHTIDTALFICQNDGDRDYPDGKCVYPDPTGQIRQVYTCDTGAKACQGQGNYRCCPYFYHVSKADCSQNCHSDVN</sequence>
<proteinExistence type="predicted"/>
<evidence type="ECO:0000313" key="2">
    <source>
        <dbReference type="EMBL" id="SMQ53677.1"/>
    </source>
</evidence>